<protein>
    <submittedName>
        <fullName evidence="3">DUF4367 domain-containing protein</fullName>
    </submittedName>
</protein>
<dbReference type="EMBL" id="QRMS01000005">
    <property type="protein sequence ID" value="RHJ85161.1"/>
    <property type="molecule type" value="Genomic_DNA"/>
</dbReference>
<keyword evidence="4" id="KW-1185">Reference proteome</keyword>
<dbReference type="AlphaFoldDB" id="A0A415DX12"/>
<comment type="caution">
    <text evidence="3">The sequence shown here is derived from an EMBL/GenBank/DDBJ whole genome shotgun (WGS) entry which is preliminary data.</text>
</comment>
<keyword evidence="1" id="KW-0812">Transmembrane</keyword>
<gene>
    <name evidence="3" type="ORF">DW099_15795</name>
</gene>
<sequence>MIDKNQDIDKLAEDILSAYGKELCKSRKAYFDALEDDSVPDPPFFAEPVRKKIRTRRTFRRALILVAVLVLIMGLVVISSEGVKEKMFNYFTDEKEGYTDLSYLDGEDGESKIPEFELGYVPEGYELLEHSSDIFGWKTVYGNDKEQYIHFTVNRSEDYNMSVDNDTFKQREIMVNSYQALLFYDDMNSAIIWQVGDYTLDLLTGLRTKETIEIARNIKLKD</sequence>
<accession>A0A415DX12</accession>
<dbReference type="Pfam" id="PF14285">
    <property type="entry name" value="DUF4367"/>
    <property type="match status" value="1"/>
</dbReference>
<reference evidence="3 4" key="1">
    <citation type="submission" date="2018-08" db="EMBL/GenBank/DDBJ databases">
        <title>A genome reference for cultivated species of the human gut microbiota.</title>
        <authorList>
            <person name="Zou Y."/>
            <person name="Xue W."/>
            <person name="Luo G."/>
        </authorList>
    </citation>
    <scope>NUCLEOTIDE SEQUENCE [LARGE SCALE GENOMIC DNA]</scope>
    <source>
        <strain evidence="3 4">AM07-24</strain>
    </source>
</reference>
<evidence type="ECO:0000313" key="3">
    <source>
        <dbReference type="EMBL" id="RHJ85161.1"/>
    </source>
</evidence>
<keyword evidence="1" id="KW-0472">Membrane</keyword>
<feature type="transmembrane region" description="Helical" evidence="1">
    <location>
        <begin position="59"/>
        <end position="78"/>
    </location>
</feature>
<feature type="domain" description="DUF4367" evidence="2">
    <location>
        <begin position="116"/>
        <end position="218"/>
    </location>
</feature>
<name>A0A415DX12_9FIRM</name>
<evidence type="ECO:0000259" key="2">
    <source>
        <dbReference type="Pfam" id="PF14285"/>
    </source>
</evidence>
<keyword evidence="1" id="KW-1133">Transmembrane helix</keyword>
<proteinExistence type="predicted"/>
<dbReference type="InterPro" id="IPR025377">
    <property type="entry name" value="DUF4367"/>
</dbReference>
<evidence type="ECO:0000256" key="1">
    <source>
        <dbReference type="SAM" id="Phobius"/>
    </source>
</evidence>
<organism evidence="3 4">
    <name type="scientific">Emergencia timonensis</name>
    <dbReference type="NCBI Taxonomy" id="1776384"/>
    <lineage>
        <taxon>Bacteria</taxon>
        <taxon>Bacillati</taxon>
        <taxon>Bacillota</taxon>
        <taxon>Clostridia</taxon>
        <taxon>Peptostreptococcales</taxon>
        <taxon>Anaerovoracaceae</taxon>
        <taxon>Emergencia</taxon>
    </lineage>
</organism>
<evidence type="ECO:0000313" key="4">
    <source>
        <dbReference type="Proteomes" id="UP000284841"/>
    </source>
</evidence>
<dbReference type="Proteomes" id="UP000284841">
    <property type="component" value="Unassembled WGS sequence"/>
</dbReference>
<dbReference type="OrthoDB" id="2083303at2"/>
<dbReference type="RefSeq" id="WP_118336340.1">
    <property type="nucleotide sequence ID" value="NZ_AP025567.1"/>
</dbReference>